<dbReference type="EMBL" id="JR043303">
    <property type="protein sequence ID" value="AEY59754.1"/>
    <property type="molecule type" value="mRNA"/>
</dbReference>
<organism evidence="1">
    <name type="scientific">Apis cerana</name>
    <name type="common">Indian honeybee</name>
    <dbReference type="NCBI Taxonomy" id="7461"/>
    <lineage>
        <taxon>Eukaryota</taxon>
        <taxon>Metazoa</taxon>
        <taxon>Ecdysozoa</taxon>
        <taxon>Arthropoda</taxon>
        <taxon>Hexapoda</taxon>
        <taxon>Insecta</taxon>
        <taxon>Pterygota</taxon>
        <taxon>Neoptera</taxon>
        <taxon>Endopterygota</taxon>
        <taxon>Hymenoptera</taxon>
        <taxon>Apocrita</taxon>
        <taxon>Aculeata</taxon>
        <taxon>Apoidea</taxon>
        <taxon>Anthophila</taxon>
        <taxon>Apidae</taxon>
        <taxon>Apis</taxon>
    </lineage>
</organism>
<proteinExistence type="evidence at transcript level"/>
<protein>
    <submittedName>
        <fullName evidence="1">Uncharacterized protein</fullName>
    </submittedName>
</protein>
<evidence type="ECO:0000313" key="1">
    <source>
        <dbReference type="EMBL" id="AEY59754.1"/>
    </source>
</evidence>
<sequence>MQNAEEGFGTFLEGPVPTKLDYAVYNAVSTLLNPITYPNIYRWQHDMQLAMKRDLHRYQSLLYL</sequence>
<name>V9IHF3_APICE</name>
<dbReference type="AlphaFoldDB" id="V9IHF3"/>
<accession>V9IHF3</accession>
<gene>
    <name evidence="1" type="ORF">ACCB04510</name>
</gene>
<reference evidence="1" key="1">
    <citation type="submission" date="2011-11" db="EMBL/GenBank/DDBJ databases">
        <title>Decoding the brain transcriptome of the Eastern honeybee (Apis cerana) based on pyrosequencing.</title>
        <authorList>
            <person name="Sun L."/>
            <person name="Zheng H."/>
            <person name="Wang Y."/>
            <person name="Xie X."/>
            <person name="Zhu Y."/>
            <person name="Gu W."/>
            <person name="Wang S."/>
        </authorList>
    </citation>
    <scope>NUCLEOTIDE SEQUENCE</scope>
    <source>
        <tissue evidence="1">Brain</tissue>
    </source>
</reference>